<dbReference type="AlphaFoldDB" id="A0A9D4GR74"/>
<gene>
    <name evidence="4" type="ORF">DPMN_121719</name>
</gene>
<keyword evidence="2" id="KW-0472">Membrane</keyword>
<evidence type="ECO:0000313" key="5">
    <source>
        <dbReference type="Proteomes" id="UP000828390"/>
    </source>
</evidence>
<evidence type="ECO:0000256" key="3">
    <source>
        <dbReference type="SAM" id="SignalP"/>
    </source>
</evidence>
<reference evidence="4" key="1">
    <citation type="journal article" date="2019" name="bioRxiv">
        <title>The Genome of the Zebra Mussel, Dreissena polymorpha: A Resource for Invasive Species Research.</title>
        <authorList>
            <person name="McCartney M.A."/>
            <person name="Auch B."/>
            <person name="Kono T."/>
            <person name="Mallez S."/>
            <person name="Zhang Y."/>
            <person name="Obille A."/>
            <person name="Becker A."/>
            <person name="Abrahante J.E."/>
            <person name="Garbe J."/>
            <person name="Badalamenti J.P."/>
            <person name="Herman A."/>
            <person name="Mangelson H."/>
            <person name="Liachko I."/>
            <person name="Sullivan S."/>
            <person name="Sone E.D."/>
            <person name="Koren S."/>
            <person name="Silverstein K.A.T."/>
            <person name="Beckman K.B."/>
            <person name="Gohl D.M."/>
        </authorList>
    </citation>
    <scope>NUCLEOTIDE SEQUENCE</scope>
    <source>
        <strain evidence="4">Duluth1</strain>
        <tissue evidence="4">Whole animal</tissue>
    </source>
</reference>
<feature type="region of interest" description="Disordered" evidence="1">
    <location>
        <begin position="72"/>
        <end position="114"/>
    </location>
</feature>
<proteinExistence type="predicted"/>
<keyword evidence="3" id="KW-0732">Signal</keyword>
<evidence type="ECO:0008006" key="6">
    <source>
        <dbReference type="Google" id="ProtNLM"/>
    </source>
</evidence>
<feature type="compositionally biased region" description="Low complexity" evidence="1">
    <location>
        <begin position="72"/>
        <end position="104"/>
    </location>
</feature>
<protein>
    <recommendedName>
        <fullName evidence="6">EGF-like domain-containing protein</fullName>
    </recommendedName>
</protein>
<dbReference type="Proteomes" id="UP000828390">
    <property type="component" value="Unassembled WGS sequence"/>
</dbReference>
<keyword evidence="2" id="KW-1133">Transmembrane helix</keyword>
<reference evidence="4" key="2">
    <citation type="submission" date="2020-11" db="EMBL/GenBank/DDBJ databases">
        <authorList>
            <person name="McCartney M.A."/>
            <person name="Auch B."/>
            <person name="Kono T."/>
            <person name="Mallez S."/>
            <person name="Becker A."/>
            <person name="Gohl D.M."/>
            <person name="Silverstein K.A.T."/>
            <person name="Koren S."/>
            <person name="Bechman K.B."/>
            <person name="Herman A."/>
            <person name="Abrahante J.E."/>
            <person name="Garbe J."/>
        </authorList>
    </citation>
    <scope>NUCLEOTIDE SEQUENCE</scope>
    <source>
        <strain evidence="4">Duluth1</strain>
        <tissue evidence="4">Whole animal</tissue>
    </source>
</reference>
<evidence type="ECO:0000256" key="2">
    <source>
        <dbReference type="SAM" id="Phobius"/>
    </source>
</evidence>
<dbReference type="EMBL" id="JAIWYP010000005">
    <property type="protein sequence ID" value="KAH3819975.1"/>
    <property type="molecule type" value="Genomic_DNA"/>
</dbReference>
<organism evidence="4 5">
    <name type="scientific">Dreissena polymorpha</name>
    <name type="common">Zebra mussel</name>
    <name type="synonym">Mytilus polymorpha</name>
    <dbReference type="NCBI Taxonomy" id="45954"/>
    <lineage>
        <taxon>Eukaryota</taxon>
        <taxon>Metazoa</taxon>
        <taxon>Spiralia</taxon>
        <taxon>Lophotrochozoa</taxon>
        <taxon>Mollusca</taxon>
        <taxon>Bivalvia</taxon>
        <taxon>Autobranchia</taxon>
        <taxon>Heteroconchia</taxon>
        <taxon>Euheterodonta</taxon>
        <taxon>Imparidentia</taxon>
        <taxon>Neoheterodontei</taxon>
        <taxon>Myida</taxon>
        <taxon>Dreissenoidea</taxon>
        <taxon>Dreissenidae</taxon>
        <taxon>Dreissena</taxon>
    </lineage>
</organism>
<comment type="caution">
    <text evidence="4">The sequence shown here is derived from an EMBL/GenBank/DDBJ whole genome shotgun (WGS) entry which is preliminary data.</text>
</comment>
<name>A0A9D4GR74_DREPO</name>
<feature type="signal peptide" evidence="3">
    <location>
        <begin position="1"/>
        <end position="21"/>
    </location>
</feature>
<evidence type="ECO:0000256" key="1">
    <source>
        <dbReference type="SAM" id="MobiDB-lite"/>
    </source>
</evidence>
<evidence type="ECO:0000313" key="4">
    <source>
        <dbReference type="EMBL" id="KAH3819975.1"/>
    </source>
</evidence>
<feature type="transmembrane region" description="Helical" evidence="2">
    <location>
        <begin position="156"/>
        <end position="177"/>
    </location>
</feature>
<feature type="chain" id="PRO_5038560808" description="EGF-like domain-containing protein" evidence="3">
    <location>
        <begin position="22"/>
        <end position="178"/>
    </location>
</feature>
<accession>A0A9D4GR74</accession>
<sequence>MISSAFLVAVVFIWCSFVVRCNVPSRCDATLKCANNMTVCENGSCQIQAGQVCTIETTTTVVTTAQTITTTGSTQASTTSQTPSATAASTNSSAPTTTTITAKTTGKRRKRSTGQQECVSNASCVSGQQTNKTLVCACNDGYTADNGKCNKDSRNGAGPLIVTEFCTVMMTTVLLLLI</sequence>
<keyword evidence="2" id="KW-0812">Transmembrane</keyword>
<keyword evidence="5" id="KW-1185">Reference proteome</keyword>